<dbReference type="OrthoDB" id="3338076at2759"/>
<feature type="transmembrane region" description="Helical" evidence="2">
    <location>
        <begin position="91"/>
        <end position="115"/>
    </location>
</feature>
<dbReference type="AlphaFoldDB" id="A0A9P6HEQ9"/>
<feature type="transmembrane region" description="Helical" evidence="2">
    <location>
        <begin position="61"/>
        <end position="79"/>
    </location>
</feature>
<proteinExistence type="predicted"/>
<dbReference type="Proteomes" id="UP000736335">
    <property type="component" value="Unassembled WGS sequence"/>
</dbReference>
<feature type="region of interest" description="Disordered" evidence="1">
    <location>
        <begin position="204"/>
        <end position="313"/>
    </location>
</feature>
<dbReference type="Pfam" id="PF08552">
    <property type="entry name" value="Kei1"/>
    <property type="match status" value="1"/>
</dbReference>
<reference evidence="3" key="1">
    <citation type="journal article" date="2020" name="Nat. Commun.">
        <title>Large-scale genome sequencing of mycorrhizal fungi provides insights into the early evolution of symbiotic traits.</title>
        <authorList>
            <person name="Miyauchi S."/>
            <person name="Kiss E."/>
            <person name="Kuo A."/>
            <person name="Drula E."/>
            <person name="Kohler A."/>
            <person name="Sanchez-Garcia M."/>
            <person name="Morin E."/>
            <person name="Andreopoulos B."/>
            <person name="Barry K.W."/>
            <person name="Bonito G."/>
            <person name="Buee M."/>
            <person name="Carver A."/>
            <person name="Chen C."/>
            <person name="Cichocki N."/>
            <person name="Clum A."/>
            <person name="Culley D."/>
            <person name="Crous P.W."/>
            <person name="Fauchery L."/>
            <person name="Girlanda M."/>
            <person name="Hayes R.D."/>
            <person name="Keri Z."/>
            <person name="LaButti K."/>
            <person name="Lipzen A."/>
            <person name="Lombard V."/>
            <person name="Magnuson J."/>
            <person name="Maillard F."/>
            <person name="Murat C."/>
            <person name="Nolan M."/>
            <person name="Ohm R.A."/>
            <person name="Pangilinan J."/>
            <person name="Pereira M.F."/>
            <person name="Perotto S."/>
            <person name="Peter M."/>
            <person name="Pfister S."/>
            <person name="Riley R."/>
            <person name="Sitrit Y."/>
            <person name="Stielow J.B."/>
            <person name="Szollosi G."/>
            <person name="Zifcakova L."/>
            <person name="Stursova M."/>
            <person name="Spatafora J.W."/>
            <person name="Tedersoo L."/>
            <person name="Vaario L.M."/>
            <person name="Yamada A."/>
            <person name="Yan M."/>
            <person name="Wang P."/>
            <person name="Xu J."/>
            <person name="Bruns T."/>
            <person name="Baldrian P."/>
            <person name="Vilgalys R."/>
            <person name="Dunand C."/>
            <person name="Henrissat B."/>
            <person name="Grigoriev I.V."/>
            <person name="Hibbett D."/>
            <person name="Nagy L.G."/>
            <person name="Martin F.M."/>
        </authorList>
    </citation>
    <scope>NUCLEOTIDE SEQUENCE</scope>
    <source>
        <strain evidence="3">UH-Tt-Lm1</strain>
    </source>
</reference>
<keyword evidence="2" id="KW-0812">Transmembrane</keyword>
<evidence type="ECO:0000256" key="2">
    <source>
        <dbReference type="SAM" id="Phobius"/>
    </source>
</evidence>
<evidence type="ECO:0000313" key="3">
    <source>
        <dbReference type="EMBL" id="KAF9785194.1"/>
    </source>
</evidence>
<accession>A0A9P6HEQ9</accession>
<keyword evidence="2" id="KW-1133">Transmembrane helix</keyword>
<feature type="compositionally biased region" description="Polar residues" evidence="1">
    <location>
        <begin position="266"/>
        <end position="279"/>
    </location>
</feature>
<evidence type="ECO:0000313" key="4">
    <source>
        <dbReference type="Proteomes" id="UP000736335"/>
    </source>
</evidence>
<dbReference type="GO" id="GO:0070916">
    <property type="term" value="C:inositol phosphoceramide synthase complex"/>
    <property type="evidence" value="ECO:0007669"/>
    <property type="project" value="TreeGrafter"/>
</dbReference>
<keyword evidence="2" id="KW-0472">Membrane</keyword>
<dbReference type="InterPro" id="IPR013862">
    <property type="entry name" value="Kei1"/>
</dbReference>
<organism evidence="3 4">
    <name type="scientific">Thelephora terrestris</name>
    <dbReference type="NCBI Taxonomy" id="56493"/>
    <lineage>
        <taxon>Eukaryota</taxon>
        <taxon>Fungi</taxon>
        <taxon>Dikarya</taxon>
        <taxon>Basidiomycota</taxon>
        <taxon>Agaricomycotina</taxon>
        <taxon>Agaricomycetes</taxon>
        <taxon>Thelephorales</taxon>
        <taxon>Thelephoraceae</taxon>
        <taxon>Thelephora</taxon>
    </lineage>
</organism>
<dbReference type="GO" id="GO:0000139">
    <property type="term" value="C:Golgi membrane"/>
    <property type="evidence" value="ECO:0007669"/>
    <property type="project" value="TreeGrafter"/>
</dbReference>
<evidence type="ECO:0000256" key="1">
    <source>
        <dbReference type="SAM" id="MobiDB-lite"/>
    </source>
</evidence>
<dbReference type="PANTHER" id="PTHR28077">
    <property type="entry name" value="INOSITOL PHOSPHORYLCERAMIDE SYNTHASE REGULATORY SUBUNIT KEI1"/>
    <property type="match status" value="1"/>
</dbReference>
<reference evidence="3" key="2">
    <citation type="submission" date="2020-11" db="EMBL/GenBank/DDBJ databases">
        <authorList>
            <consortium name="DOE Joint Genome Institute"/>
            <person name="Kuo A."/>
            <person name="Miyauchi S."/>
            <person name="Kiss E."/>
            <person name="Drula E."/>
            <person name="Kohler A."/>
            <person name="Sanchez-Garcia M."/>
            <person name="Andreopoulos B."/>
            <person name="Barry K.W."/>
            <person name="Bonito G."/>
            <person name="Buee M."/>
            <person name="Carver A."/>
            <person name="Chen C."/>
            <person name="Cichocki N."/>
            <person name="Clum A."/>
            <person name="Culley D."/>
            <person name="Crous P.W."/>
            <person name="Fauchery L."/>
            <person name="Girlanda M."/>
            <person name="Hayes R."/>
            <person name="Keri Z."/>
            <person name="Labutti K."/>
            <person name="Lipzen A."/>
            <person name="Lombard V."/>
            <person name="Magnuson J."/>
            <person name="Maillard F."/>
            <person name="Morin E."/>
            <person name="Murat C."/>
            <person name="Nolan M."/>
            <person name="Ohm R."/>
            <person name="Pangilinan J."/>
            <person name="Pereira M."/>
            <person name="Perotto S."/>
            <person name="Peter M."/>
            <person name="Riley R."/>
            <person name="Sitrit Y."/>
            <person name="Stielow B."/>
            <person name="Szollosi G."/>
            <person name="Zifcakova L."/>
            <person name="Stursova M."/>
            <person name="Spatafora J.W."/>
            <person name="Tedersoo L."/>
            <person name="Vaario L.-M."/>
            <person name="Yamada A."/>
            <person name="Yan M."/>
            <person name="Wang P."/>
            <person name="Xu J."/>
            <person name="Bruns T."/>
            <person name="Baldrian P."/>
            <person name="Vilgalys R."/>
            <person name="Henrissat B."/>
            <person name="Grigoriev I.V."/>
            <person name="Hibbett D."/>
            <person name="Nagy L.G."/>
            <person name="Martin F.M."/>
        </authorList>
    </citation>
    <scope>NUCLEOTIDE SEQUENCE</scope>
    <source>
        <strain evidence="3">UH-Tt-Lm1</strain>
    </source>
</reference>
<dbReference type="GO" id="GO:0070917">
    <property type="term" value="F:inositol phosphoceramide synthase regulator activity"/>
    <property type="evidence" value="ECO:0007669"/>
    <property type="project" value="InterPro"/>
</dbReference>
<feature type="compositionally biased region" description="Acidic residues" evidence="1">
    <location>
        <begin position="214"/>
        <end position="223"/>
    </location>
</feature>
<sequence length="313" mass="34590">MKLMLRPEWKPRPFSSFLGCLDLKTGVVLALLFALFNKVAGVYGLIAVLTGAGSSAAQLSLYIYSTVALVALAWGLNAVKREDPKSTLYFAHLFFADHVLSTSWTIFFAVVWWLYSPHDGRRVSNSAAQANIIENYLGETENVSEEERARLALQLWKREKGAAIAIIVLGWLIKLYLAATIYSYALHLRKGTYRNLPLSRPNYASDYTEMPMTGDDDDDDDIEDGYRVPGSSSNRTSYGKHNAGSYSRGNFSTAPRRGHKAGHGSYSLSAKSHPMSRSGSGRVEDGPSDILFDGMENPLPKQGPDDNPIDRQV</sequence>
<dbReference type="GO" id="GO:0006673">
    <property type="term" value="P:inositol phosphoceramide metabolic process"/>
    <property type="evidence" value="ECO:0007669"/>
    <property type="project" value="InterPro"/>
</dbReference>
<name>A0A9P6HEQ9_9AGAM</name>
<feature type="compositionally biased region" description="Polar residues" evidence="1">
    <location>
        <begin position="230"/>
        <end position="253"/>
    </location>
</feature>
<protein>
    <submittedName>
        <fullName evidence="3">Inositolphosphorylceramide synthase subunit Kei1-domain-containing protein</fullName>
    </submittedName>
</protein>
<keyword evidence="4" id="KW-1185">Reference proteome</keyword>
<dbReference type="PANTHER" id="PTHR28077:SF1">
    <property type="entry name" value="INOSITOL PHOSPHORYLCERAMIDE SYNTHASE REGULATORY SUBUNIT KEI1"/>
    <property type="match status" value="1"/>
</dbReference>
<feature type="transmembrane region" description="Helical" evidence="2">
    <location>
        <begin position="21"/>
        <end position="49"/>
    </location>
</feature>
<dbReference type="EMBL" id="WIUZ02000007">
    <property type="protein sequence ID" value="KAF9785194.1"/>
    <property type="molecule type" value="Genomic_DNA"/>
</dbReference>
<gene>
    <name evidence="3" type="ORF">BJ322DRAFT_816025</name>
</gene>
<feature type="transmembrane region" description="Helical" evidence="2">
    <location>
        <begin position="162"/>
        <end position="185"/>
    </location>
</feature>
<comment type="caution">
    <text evidence="3">The sequence shown here is derived from an EMBL/GenBank/DDBJ whole genome shotgun (WGS) entry which is preliminary data.</text>
</comment>